<proteinExistence type="predicted"/>
<reference evidence="1" key="1">
    <citation type="journal article" date="2021" name="Proc. Natl. Acad. Sci. U.S.A.">
        <title>A Catalog of Tens of Thousands of Viruses from Human Metagenomes Reveals Hidden Associations with Chronic Diseases.</title>
        <authorList>
            <person name="Tisza M.J."/>
            <person name="Buck C.B."/>
        </authorList>
    </citation>
    <scope>NUCLEOTIDE SEQUENCE</scope>
    <source>
        <strain evidence="1">Ct4xW4</strain>
    </source>
</reference>
<accession>A0A8S5R033</accession>
<dbReference type="EMBL" id="BK015774">
    <property type="protein sequence ID" value="DAE24433.1"/>
    <property type="molecule type" value="Genomic_DNA"/>
</dbReference>
<name>A0A8S5R033_9CAUD</name>
<sequence length="40" mass="4906">MMMIKILLFFITQSFVRMLDFIFLINDFKLNHLFFVSLMS</sequence>
<protein>
    <submittedName>
        <fullName evidence="1">Uncharacterized protein</fullName>
    </submittedName>
</protein>
<evidence type="ECO:0000313" key="1">
    <source>
        <dbReference type="EMBL" id="DAE24433.1"/>
    </source>
</evidence>
<organism evidence="1">
    <name type="scientific">Myoviridae sp. ct4xW4</name>
    <dbReference type="NCBI Taxonomy" id="2826611"/>
    <lineage>
        <taxon>Viruses</taxon>
        <taxon>Duplodnaviria</taxon>
        <taxon>Heunggongvirae</taxon>
        <taxon>Uroviricota</taxon>
        <taxon>Caudoviricetes</taxon>
    </lineage>
</organism>